<reference evidence="2 3" key="1">
    <citation type="submission" date="2019-06" db="EMBL/GenBank/DDBJ databases">
        <title>Genome analyses of bacteria isolated from kimchi.</title>
        <authorList>
            <person name="Lee S."/>
            <person name="Ahn S."/>
            <person name="Roh S."/>
        </authorList>
    </citation>
    <scope>NUCLEOTIDE SEQUENCE [LARGE SCALE GENOMIC DNA]</scope>
    <source>
        <strain evidence="2 3">CBA3616</strain>
    </source>
</reference>
<dbReference type="Proteomes" id="UP000321772">
    <property type="component" value="Chromosome"/>
</dbReference>
<dbReference type="AlphaFoldDB" id="A0A5B8TGM4"/>
<gene>
    <name evidence="2" type="ORF">FGL77_07010</name>
</gene>
<evidence type="ECO:0000259" key="1">
    <source>
        <dbReference type="Pfam" id="PF06983"/>
    </source>
</evidence>
<dbReference type="EMBL" id="CP042392">
    <property type="protein sequence ID" value="QEA53072.1"/>
    <property type="molecule type" value="Genomic_DNA"/>
</dbReference>
<name>A0A5B8TGM4_9LACO</name>
<evidence type="ECO:0000313" key="3">
    <source>
        <dbReference type="Proteomes" id="UP000321772"/>
    </source>
</evidence>
<feature type="domain" description="PhnB-like" evidence="1">
    <location>
        <begin position="12"/>
        <end position="142"/>
    </location>
</feature>
<proteinExistence type="predicted"/>
<accession>A0A5B8TGM4</accession>
<sequence>MVKHKEAQGMEIYLNFVDQSAAALDFYGKVFKTTTDEIMYYRDAPTDPEHPLPEQLKDLVMHASIMIDGTQVMISDVPPEMGLELTSGNNIALVIQAKSDAEIEQLYHDLSSDGKIVASLEATFWAKKYAIVNDKFGIQWQLNLPTEA</sequence>
<evidence type="ECO:0000313" key="2">
    <source>
        <dbReference type="EMBL" id="QEA53072.1"/>
    </source>
</evidence>
<dbReference type="Gene3D" id="3.10.180.10">
    <property type="entry name" value="2,3-Dihydroxybiphenyl 1,2-Dioxygenase, domain 1"/>
    <property type="match status" value="1"/>
</dbReference>
<dbReference type="PANTHER" id="PTHR33990">
    <property type="entry name" value="PROTEIN YJDN-RELATED"/>
    <property type="match status" value="1"/>
</dbReference>
<dbReference type="SUPFAM" id="SSF54593">
    <property type="entry name" value="Glyoxalase/Bleomycin resistance protein/Dihydroxybiphenyl dioxygenase"/>
    <property type="match status" value="1"/>
</dbReference>
<dbReference type="InterPro" id="IPR028973">
    <property type="entry name" value="PhnB-like"/>
</dbReference>
<dbReference type="Pfam" id="PF06983">
    <property type="entry name" value="3-dmu-9_3-mt"/>
    <property type="match status" value="1"/>
</dbReference>
<dbReference type="InterPro" id="IPR029068">
    <property type="entry name" value="Glyas_Bleomycin-R_OHBP_Dase"/>
</dbReference>
<dbReference type="RefSeq" id="WP_146989235.1">
    <property type="nucleotide sequence ID" value="NZ_CP042392.1"/>
</dbReference>
<protein>
    <submittedName>
        <fullName evidence="2">VOC family protein</fullName>
    </submittedName>
</protein>
<organism evidence="2 3">
    <name type="scientific">Loigolactobacillus coryniformis</name>
    <dbReference type="NCBI Taxonomy" id="1610"/>
    <lineage>
        <taxon>Bacteria</taxon>
        <taxon>Bacillati</taxon>
        <taxon>Bacillota</taxon>
        <taxon>Bacilli</taxon>
        <taxon>Lactobacillales</taxon>
        <taxon>Lactobacillaceae</taxon>
        <taxon>Loigolactobacillus</taxon>
    </lineage>
</organism>
<dbReference type="CDD" id="cd06588">
    <property type="entry name" value="PhnB_like"/>
    <property type="match status" value="1"/>
</dbReference>
<dbReference type="PANTHER" id="PTHR33990:SF1">
    <property type="entry name" value="PROTEIN YJDN"/>
    <property type="match status" value="1"/>
</dbReference>